<feature type="chain" id="PRO_5033311536" evidence="1">
    <location>
        <begin position="24"/>
        <end position="34"/>
    </location>
</feature>
<feature type="signal peptide" evidence="1">
    <location>
        <begin position="1"/>
        <end position="23"/>
    </location>
</feature>
<dbReference type="Gramene" id="PNT66933">
    <property type="protein sequence ID" value="PNT66933"/>
    <property type="gene ID" value="BRADI_3g18635v3"/>
</dbReference>
<keyword evidence="4" id="KW-1185">Reference proteome</keyword>
<gene>
    <name evidence="2" type="ORF">BRADI_3g18635v3</name>
</gene>
<evidence type="ECO:0000313" key="2">
    <source>
        <dbReference type="EMBL" id="PNT66933.1"/>
    </source>
</evidence>
<reference evidence="2 3" key="1">
    <citation type="journal article" date="2010" name="Nature">
        <title>Genome sequencing and analysis of the model grass Brachypodium distachyon.</title>
        <authorList>
            <consortium name="International Brachypodium Initiative"/>
        </authorList>
    </citation>
    <scope>NUCLEOTIDE SEQUENCE [LARGE SCALE GENOMIC DNA]</scope>
    <source>
        <strain evidence="2 3">Bd21</strain>
    </source>
</reference>
<keyword evidence="1" id="KW-0732">Signal</keyword>
<accession>A0A2K2CY23</accession>
<dbReference type="EMBL" id="CM000882">
    <property type="protein sequence ID" value="PNT66933.1"/>
    <property type="molecule type" value="Genomic_DNA"/>
</dbReference>
<evidence type="ECO:0000313" key="3">
    <source>
        <dbReference type="EnsemblPlants" id="PNT66933"/>
    </source>
</evidence>
<dbReference type="AlphaFoldDB" id="A0A2K2CY23"/>
<dbReference type="Proteomes" id="UP000008810">
    <property type="component" value="Chromosome 3"/>
</dbReference>
<sequence length="34" mass="3884">MMSLNSLLHLGCLVVFRFRSAAAEKSYRFDLTCC</sequence>
<name>A0A2K2CY23_BRADI</name>
<reference evidence="2" key="2">
    <citation type="submission" date="2017-06" db="EMBL/GenBank/DDBJ databases">
        <title>WGS assembly of Brachypodium distachyon.</title>
        <authorList>
            <consortium name="The International Brachypodium Initiative"/>
            <person name="Lucas S."/>
            <person name="Harmon-Smith M."/>
            <person name="Lail K."/>
            <person name="Tice H."/>
            <person name="Grimwood J."/>
            <person name="Bruce D."/>
            <person name="Barry K."/>
            <person name="Shu S."/>
            <person name="Lindquist E."/>
            <person name="Wang M."/>
            <person name="Pitluck S."/>
            <person name="Vogel J.P."/>
            <person name="Garvin D.F."/>
            <person name="Mockler T.C."/>
            <person name="Schmutz J."/>
            <person name="Rokhsar D."/>
            <person name="Bevan M.W."/>
        </authorList>
    </citation>
    <scope>NUCLEOTIDE SEQUENCE</scope>
    <source>
        <strain evidence="2">Bd21</strain>
    </source>
</reference>
<dbReference type="InParanoid" id="A0A2K2CY23"/>
<organism evidence="2">
    <name type="scientific">Brachypodium distachyon</name>
    <name type="common">Purple false brome</name>
    <name type="synonym">Trachynia distachya</name>
    <dbReference type="NCBI Taxonomy" id="15368"/>
    <lineage>
        <taxon>Eukaryota</taxon>
        <taxon>Viridiplantae</taxon>
        <taxon>Streptophyta</taxon>
        <taxon>Embryophyta</taxon>
        <taxon>Tracheophyta</taxon>
        <taxon>Spermatophyta</taxon>
        <taxon>Magnoliopsida</taxon>
        <taxon>Liliopsida</taxon>
        <taxon>Poales</taxon>
        <taxon>Poaceae</taxon>
        <taxon>BOP clade</taxon>
        <taxon>Pooideae</taxon>
        <taxon>Stipodae</taxon>
        <taxon>Brachypodieae</taxon>
        <taxon>Brachypodium</taxon>
    </lineage>
</organism>
<protein>
    <submittedName>
        <fullName evidence="2 3">Uncharacterized protein</fullName>
    </submittedName>
</protein>
<evidence type="ECO:0000313" key="4">
    <source>
        <dbReference type="Proteomes" id="UP000008810"/>
    </source>
</evidence>
<evidence type="ECO:0000256" key="1">
    <source>
        <dbReference type="SAM" id="SignalP"/>
    </source>
</evidence>
<reference evidence="3" key="3">
    <citation type="submission" date="2018-08" db="UniProtKB">
        <authorList>
            <consortium name="EnsemblPlants"/>
        </authorList>
    </citation>
    <scope>IDENTIFICATION</scope>
    <source>
        <strain evidence="3">cv. Bd21</strain>
    </source>
</reference>
<dbReference type="EnsemblPlants" id="PNT66933">
    <property type="protein sequence ID" value="PNT66933"/>
    <property type="gene ID" value="BRADI_3g18635v3"/>
</dbReference>
<proteinExistence type="predicted"/>